<feature type="compositionally biased region" description="Polar residues" evidence="1">
    <location>
        <begin position="36"/>
        <end position="58"/>
    </location>
</feature>
<keyword evidence="2" id="KW-0732">Signal</keyword>
<evidence type="ECO:0000313" key="4">
    <source>
        <dbReference type="EMBL" id="CAG9174906.1"/>
    </source>
</evidence>
<evidence type="ECO:0000256" key="1">
    <source>
        <dbReference type="SAM" id="MobiDB-lite"/>
    </source>
</evidence>
<dbReference type="Proteomes" id="UP000706525">
    <property type="component" value="Unassembled WGS sequence"/>
</dbReference>
<proteinExistence type="predicted"/>
<evidence type="ECO:0000256" key="2">
    <source>
        <dbReference type="SAM" id="SignalP"/>
    </source>
</evidence>
<gene>
    <name evidence="4" type="ORF">LMG32289_03176</name>
</gene>
<feature type="domain" description="YMGG-like Gly-zipper" evidence="3">
    <location>
        <begin position="77"/>
        <end position="118"/>
    </location>
</feature>
<dbReference type="RefSeq" id="WP_223989862.1">
    <property type="nucleotide sequence ID" value="NZ_CAJZAG010000006.1"/>
</dbReference>
<dbReference type="Pfam" id="PF13441">
    <property type="entry name" value="Gly-zipper_YMGG"/>
    <property type="match status" value="1"/>
</dbReference>
<accession>A0ABN7YR17</accession>
<protein>
    <recommendedName>
        <fullName evidence="3">YMGG-like Gly-zipper domain-containing protein</fullName>
    </recommendedName>
</protein>
<dbReference type="EMBL" id="CAJZAG010000006">
    <property type="protein sequence ID" value="CAG9174906.1"/>
    <property type="molecule type" value="Genomic_DNA"/>
</dbReference>
<feature type="signal peptide" evidence="2">
    <location>
        <begin position="1"/>
        <end position="25"/>
    </location>
</feature>
<keyword evidence="5" id="KW-1185">Reference proteome</keyword>
<comment type="caution">
    <text evidence="4">The sequence shown here is derived from an EMBL/GenBank/DDBJ whole genome shotgun (WGS) entry which is preliminary data.</text>
</comment>
<evidence type="ECO:0000259" key="3">
    <source>
        <dbReference type="Pfam" id="PF13441"/>
    </source>
</evidence>
<reference evidence="4 5" key="1">
    <citation type="submission" date="2021-08" db="EMBL/GenBank/DDBJ databases">
        <authorList>
            <person name="Peeters C."/>
        </authorList>
    </citation>
    <scope>NUCLEOTIDE SEQUENCE [LARGE SCALE GENOMIC DNA]</scope>
    <source>
        <strain evidence="4 5">LMG 32289</strain>
    </source>
</reference>
<sequence>MRQVRFLTVGLSVTALVLSTNVAQAQSKPVAYPAKGQSTQQQASDDNACNGWAKQQTGVDPAQLATSPPPAQAQSGQRVRGAAGGAAMGAVAGAIGGDAGKGAAAGAAVGTMAGGMQHRQQRRQADAQNAQVSANKEQAMGSYWQAWRACMSGKGYSVQ</sequence>
<dbReference type="InterPro" id="IPR027367">
    <property type="entry name" value="Gly-zipper_YMGG"/>
</dbReference>
<evidence type="ECO:0000313" key="5">
    <source>
        <dbReference type="Proteomes" id="UP000706525"/>
    </source>
</evidence>
<feature type="region of interest" description="Disordered" evidence="1">
    <location>
        <begin position="27"/>
        <end position="80"/>
    </location>
</feature>
<name>A0ABN7YR17_9BURK</name>
<feature type="chain" id="PRO_5046137481" description="YMGG-like Gly-zipper domain-containing protein" evidence="2">
    <location>
        <begin position="26"/>
        <end position="159"/>
    </location>
</feature>
<organism evidence="4 5">
    <name type="scientific">Cupriavidus pampae</name>
    <dbReference type="NCBI Taxonomy" id="659251"/>
    <lineage>
        <taxon>Bacteria</taxon>
        <taxon>Pseudomonadati</taxon>
        <taxon>Pseudomonadota</taxon>
        <taxon>Betaproteobacteria</taxon>
        <taxon>Burkholderiales</taxon>
        <taxon>Burkholderiaceae</taxon>
        <taxon>Cupriavidus</taxon>
    </lineage>
</organism>